<keyword evidence="1" id="KW-0732">Signal</keyword>
<dbReference type="RefSeq" id="WP_147453588.1">
    <property type="nucleotide sequence ID" value="NZ_REFR01000013.1"/>
</dbReference>
<keyword evidence="3" id="KW-1185">Reference proteome</keyword>
<comment type="caution">
    <text evidence="2">The sequence shown here is derived from an EMBL/GenBank/DDBJ whole genome shotgun (WGS) entry which is preliminary data.</text>
</comment>
<dbReference type="Proteomes" id="UP000271227">
    <property type="component" value="Unassembled WGS sequence"/>
</dbReference>
<feature type="signal peptide" evidence="1">
    <location>
        <begin position="1"/>
        <end position="24"/>
    </location>
</feature>
<protein>
    <recommendedName>
        <fullName evidence="4">Transporter</fullName>
    </recommendedName>
</protein>
<evidence type="ECO:0008006" key="4">
    <source>
        <dbReference type="Google" id="ProtNLM"/>
    </source>
</evidence>
<accession>A0A3M0C877</accession>
<gene>
    <name evidence="2" type="ORF">BXY39_2838</name>
</gene>
<sequence>MIRKIWILSVVLAFQAALPSQVRADDDDTDEDSGQLLNELFQSTVIYPQAKGEIQWTFAPSFAQNPDARGLGLPVSFEYGISDRLQVELAWEEGRAFDRLDRVPDGAEGVFGAGLQYTLMNIGGRDMHAALGGEFEVAVHRDQLILPGEGEDGAGSGDEGESRASFAPYATLAADFKELGGLHLTANGGVELSNAETEPFLNLGMIMPLGGTVMSVEWNWSEEEQFLTPGLTHIFGSGWEIGVGAAIGVQGEADDFRLLMNIIYEY</sequence>
<evidence type="ECO:0000256" key="1">
    <source>
        <dbReference type="SAM" id="SignalP"/>
    </source>
</evidence>
<evidence type="ECO:0000313" key="3">
    <source>
        <dbReference type="Proteomes" id="UP000271227"/>
    </source>
</evidence>
<name>A0A3M0C877_9PROT</name>
<dbReference type="AlphaFoldDB" id="A0A3M0C877"/>
<dbReference type="EMBL" id="REFR01000013">
    <property type="protein sequence ID" value="RMB04570.1"/>
    <property type="molecule type" value="Genomic_DNA"/>
</dbReference>
<dbReference type="InParanoid" id="A0A3M0C877"/>
<reference evidence="2 3" key="1">
    <citation type="submission" date="2018-10" db="EMBL/GenBank/DDBJ databases">
        <title>Genomic Encyclopedia of Archaeal and Bacterial Type Strains, Phase II (KMG-II): from individual species to whole genera.</title>
        <authorList>
            <person name="Goeker M."/>
        </authorList>
    </citation>
    <scope>NUCLEOTIDE SEQUENCE [LARGE SCALE GENOMIC DNA]</scope>
    <source>
        <strain evidence="2 3">DSM 25217</strain>
    </source>
</reference>
<proteinExistence type="predicted"/>
<feature type="chain" id="PRO_5018226916" description="Transporter" evidence="1">
    <location>
        <begin position="25"/>
        <end position="266"/>
    </location>
</feature>
<evidence type="ECO:0000313" key="2">
    <source>
        <dbReference type="EMBL" id="RMB04570.1"/>
    </source>
</evidence>
<organism evidence="2 3">
    <name type="scientific">Eilatimonas milleporae</name>
    <dbReference type="NCBI Taxonomy" id="911205"/>
    <lineage>
        <taxon>Bacteria</taxon>
        <taxon>Pseudomonadati</taxon>
        <taxon>Pseudomonadota</taxon>
        <taxon>Alphaproteobacteria</taxon>
        <taxon>Kordiimonadales</taxon>
        <taxon>Kordiimonadaceae</taxon>
        <taxon>Eilatimonas</taxon>
    </lineage>
</organism>